<dbReference type="Proteomes" id="UP000315369">
    <property type="component" value="Unassembled WGS sequence"/>
</dbReference>
<dbReference type="OrthoDB" id="666874at2"/>
<gene>
    <name evidence="1" type="ORF">FJV41_30285</name>
</gene>
<dbReference type="EMBL" id="VIFM01000149">
    <property type="protein sequence ID" value="TQF12218.1"/>
    <property type="molecule type" value="Genomic_DNA"/>
</dbReference>
<dbReference type="AlphaFoldDB" id="A0A540WT87"/>
<evidence type="ECO:0000313" key="1">
    <source>
        <dbReference type="EMBL" id="TQF12218.1"/>
    </source>
</evidence>
<organism evidence="1 2">
    <name type="scientific">Myxococcus llanfairpwllgwyngyllgogerychwyrndrobwllllantysiliogogogochensis</name>
    <dbReference type="NCBI Taxonomy" id="2590453"/>
    <lineage>
        <taxon>Bacteria</taxon>
        <taxon>Pseudomonadati</taxon>
        <taxon>Myxococcota</taxon>
        <taxon>Myxococcia</taxon>
        <taxon>Myxococcales</taxon>
        <taxon>Cystobacterineae</taxon>
        <taxon>Myxococcaceae</taxon>
        <taxon>Myxococcus</taxon>
    </lineage>
</organism>
<sequence>MDSLLEHTTVAGTTRDHELKVWSDTSGASYSFVFNHAHKVQCAIPGFRAESRLRVRATDFALHESCRLCDPLKAEMVDSEGHVLYPFATQLDDLALVRERIRPGMVLELAPCAFAESLQAWPDEAAYLTSRKPGKALRGSKLFIPNPASLLSKSSTPPPVEPRAYFAGQVEAADVRTNGVTGHQFQHALVRTYGGTYDVLAAADEATPQLRPGNIVRGTFWLVASVTAGLG</sequence>
<accession>A0A540WT87</accession>
<reference evidence="1 2" key="1">
    <citation type="submission" date="2019-06" db="EMBL/GenBank/DDBJ databases">
        <authorList>
            <person name="Livingstone P."/>
            <person name="Whitworth D."/>
        </authorList>
    </citation>
    <scope>NUCLEOTIDE SEQUENCE [LARGE SCALE GENOMIC DNA]</scope>
    <source>
        <strain evidence="1 2">AM401</strain>
    </source>
</reference>
<evidence type="ECO:0000313" key="2">
    <source>
        <dbReference type="Proteomes" id="UP000315369"/>
    </source>
</evidence>
<proteinExistence type="predicted"/>
<comment type="caution">
    <text evidence="1">The sequence shown here is derived from an EMBL/GenBank/DDBJ whole genome shotgun (WGS) entry which is preliminary data.</text>
</comment>
<protein>
    <submittedName>
        <fullName evidence="1">Uncharacterized protein</fullName>
    </submittedName>
</protein>
<keyword evidence="2" id="KW-1185">Reference proteome</keyword>
<name>A0A540WT87_9BACT</name>